<dbReference type="SMR" id="A0A832WNG0"/>
<organism evidence="7 8">
    <name type="scientific">Methanopyrus kandleri</name>
    <dbReference type="NCBI Taxonomy" id="2320"/>
    <lineage>
        <taxon>Archaea</taxon>
        <taxon>Methanobacteriati</taxon>
        <taxon>Methanobacteriota</taxon>
        <taxon>Methanomada group</taxon>
        <taxon>Methanopyri</taxon>
        <taxon>Methanopyrales</taxon>
        <taxon>Methanopyraceae</taxon>
        <taxon>Methanopyrus</taxon>
    </lineage>
</organism>
<protein>
    <submittedName>
        <fullName evidence="7">Thermosome subunit</fullName>
    </submittedName>
</protein>
<evidence type="ECO:0000256" key="6">
    <source>
        <dbReference type="RuleBase" id="RU004187"/>
    </source>
</evidence>
<dbReference type="NCBIfam" id="NF041083">
    <property type="entry name" value="thermosome_beta"/>
    <property type="match status" value="1"/>
</dbReference>
<gene>
    <name evidence="7" type="ORF">HA336_00180</name>
</gene>
<dbReference type="Proteomes" id="UP000619545">
    <property type="component" value="Unassembled WGS sequence"/>
</dbReference>
<dbReference type="Gene3D" id="3.30.260.10">
    <property type="entry name" value="TCP-1-like chaperonin intermediate domain"/>
    <property type="match status" value="1"/>
</dbReference>
<dbReference type="InterPro" id="IPR017998">
    <property type="entry name" value="Chaperone_TCP-1"/>
</dbReference>
<accession>A0A832WNG0</accession>
<dbReference type="SUPFAM" id="SSF54849">
    <property type="entry name" value="GroEL-intermediate domain like"/>
    <property type="match status" value="1"/>
</dbReference>
<dbReference type="OMA" id="HPAANMI"/>
<dbReference type="Pfam" id="PF00118">
    <property type="entry name" value="Cpn60_TCP1"/>
    <property type="match status" value="1"/>
</dbReference>
<dbReference type="NCBIfam" id="TIGR02339">
    <property type="entry name" value="thermosome_arch"/>
    <property type="match status" value="1"/>
</dbReference>
<dbReference type="GO" id="GO:0051082">
    <property type="term" value="F:unfolded protein binding"/>
    <property type="evidence" value="ECO:0007669"/>
    <property type="project" value="InterPro"/>
</dbReference>
<dbReference type="PANTHER" id="PTHR11353">
    <property type="entry name" value="CHAPERONIN"/>
    <property type="match status" value="1"/>
</dbReference>
<dbReference type="InterPro" id="IPR054827">
    <property type="entry name" value="thermosome_alpha"/>
</dbReference>
<dbReference type="Gene3D" id="3.50.7.10">
    <property type="entry name" value="GroEL"/>
    <property type="match status" value="1"/>
</dbReference>
<dbReference type="InterPro" id="IPR002194">
    <property type="entry name" value="Chaperonin_TCP-1_CS"/>
</dbReference>
<evidence type="ECO:0000313" key="8">
    <source>
        <dbReference type="Proteomes" id="UP000619545"/>
    </source>
</evidence>
<name>A0A832WNG0_9EURY</name>
<dbReference type="PROSITE" id="PS00751">
    <property type="entry name" value="TCP1_2"/>
    <property type="match status" value="1"/>
</dbReference>
<keyword evidence="3 6" id="KW-0547">Nucleotide-binding</keyword>
<reference evidence="7" key="1">
    <citation type="journal article" date="2020" name="bioRxiv">
        <title>A rank-normalized archaeal taxonomy based on genome phylogeny resolves widespread incomplete and uneven classifications.</title>
        <authorList>
            <person name="Rinke C."/>
            <person name="Chuvochina M."/>
            <person name="Mussig A.J."/>
            <person name="Chaumeil P.-A."/>
            <person name="Waite D.W."/>
            <person name="Whitman W.B."/>
            <person name="Parks D.H."/>
            <person name="Hugenholtz P."/>
        </authorList>
    </citation>
    <scope>NUCLEOTIDE SEQUENCE</scope>
    <source>
        <strain evidence="7">UBA8853</strain>
    </source>
</reference>
<keyword evidence="4 6" id="KW-0067">ATP-binding</keyword>
<dbReference type="RefSeq" id="WP_011019374.1">
    <property type="nucleotide sequence ID" value="NZ_DUJS01000001.1"/>
</dbReference>
<evidence type="ECO:0000256" key="5">
    <source>
        <dbReference type="ARBA" id="ARBA00023186"/>
    </source>
</evidence>
<evidence type="ECO:0000256" key="4">
    <source>
        <dbReference type="ARBA" id="ARBA00022840"/>
    </source>
</evidence>
<dbReference type="AlphaFoldDB" id="A0A832WNG0"/>
<comment type="similarity">
    <text evidence="2 6">Belongs to the TCP-1 chaperonin family.</text>
</comment>
<dbReference type="GO" id="GO:0005524">
    <property type="term" value="F:ATP binding"/>
    <property type="evidence" value="ECO:0007669"/>
    <property type="project" value="UniProtKB-KW"/>
</dbReference>
<dbReference type="InterPro" id="IPR027413">
    <property type="entry name" value="GROEL-like_equatorial_sf"/>
</dbReference>
<comment type="function">
    <text evidence="1">Molecular chaperone; binds unfolded polypeptides in vitro, and has a weak ATPase activity.</text>
</comment>
<sequence length="545" mass="59474">MAMLAGDGRQVLILPEGYQRFVGRDAQRMNIMAARVVAETVRTTLGPMGMDKMLVDEMGDVVVTNDGVTILEEMDIEHPAAKMVVEVAKTQEDEVGDGTTTAVVLAGELLHKAEDLLQQDIHPTVIARGYRMAVEKAEEILEEIAEEIDPDDEETLKKIAKTAMTGKGVEKARDYLAELVVKAVKQVAEEEDGEIVIDTDHIKLEKKEGGGLEDTELVKGMVIDKERVHPGMPRRVENAKIALLNCPIEVKETETDAEIRITDPEQLQAFIEEEERMLSEMVDKIAETGANVVFCQKGIDDLAQHYLAKKGILAVRRVKKSDMQKLARATGARIVTNIDDLSEEDLGEAEVVEEKKVAGDKMIFVEGCKDPKAVTILIRGGTEHVVDEAERAIEDAIGVVAAALEDGKVVAGGGAPEVEVARQLRDFADGVEGREQLAVEAFADALEIIPRTLAENSGLDPIDVLVQLRAKHEDGQVTAGIDVYDGDVKDMLEEGVVEPLRVKTQALASATEAAEMILRIDDVIAARELSKEEEEEEEEGGSSEF</sequence>
<dbReference type="GeneID" id="1477107"/>
<dbReference type="Gene3D" id="1.10.560.10">
    <property type="entry name" value="GroEL-like equatorial domain"/>
    <property type="match status" value="1"/>
</dbReference>
<evidence type="ECO:0000256" key="3">
    <source>
        <dbReference type="ARBA" id="ARBA00022741"/>
    </source>
</evidence>
<dbReference type="SUPFAM" id="SSF48592">
    <property type="entry name" value="GroEL equatorial domain-like"/>
    <property type="match status" value="1"/>
</dbReference>
<keyword evidence="5 6" id="KW-0143">Chaperone</keyword>
<proteinExistence type="inferred from homology"/>
<dbReference type="CDD" id="cd03343">
    <property type="entry name" value="cpn60"/>
    <property type="match status" value="1"/>
</dbReference>
<dbReference type="SUPFAM" id="SSF52029">
    <property type="entry name" value="GroEL apical domain-like"/>
    <property type="match status" value="1"/>
</dbReference>
<dbReference type="GO" id="GO:0140662">
    <property type="term" value="F:ATP-dependent protein folding chaperone"/>
    <property type="evidence" value="ECO:0007669"/>
    <property type="project" value="InterPro"/>
</dbReference>
<dbReference type="InterPro" id="IPR027410">
    <property type="entry name" value="TCP-1-like_intermed_sf"/>
</dbReference>
<dbReference type="PROSITE" id="PS00995">
    <property type="entry name" value="TCP1_3"/>
    <property type="match status" value="1"/>
</dbReference>
<evidence type="ECO:0000313" key="7">
    <source>
        <dbReference type="EMBL" id="HII69634.1"/>
    </source>
</evidence>
<dbReference type="FunFam" id="1.10.560.10:FF:000017">
    <property type="entry name" value="T-complex protein 1 subunit eta"/>
    <property type="match status" value="1"/>
</dbReference>
<dbReference type="NCBIfam" id="NF041082">
    <property type="entry name" value="thermosome_alpha"/>
    <property type="match status" value="1"/>
</dbReference>
<evidence type="ECO:0000256" key="1">
    <source>
        <dbReference type="ARBA" id="ARBA00002462"/>
    </source>
</evidence>
<dbReference type="InterPro" id="IPR012714">
    <property type="entry name" value="Thermosome_arc"/>
</dbReference>
<evidence type="ECO:0000256" key="2">
    <source>
        <dbReference type="ARBA" id="ARBA00008020"/>
    </source>
</evidence>
<dbReference type="InterPro" id="IPR002423">
    <property type="entry name" value="Cpn60/GroEL/TCP-1"/>
</dbReference>
<dbReference type="PRINTS" id="PR00304">
    <property type="entry name" value="TCOMPLEXTCP1"/>
</dbReference>
<dbReference type="GO" id="GO:0016887">
    <property type="term" value="F:ATP hydrolysis activity"/>
    <property type="evidence" value="ECO:0007669"/>
    <property type="project" value="InterPro"/>
</dbReference>
<dbReference type="InterPro" id="IPR027409">
    <property type="entry name" value="GroEL-like_apical_dom_sf"/>
</dbReference>
<dbReference type="EMBL" id="DUJS01000001">
    <property type="protein sequence ID" value="HII69634.1"/>
    <property type="molecule type" value="Genomic_DNA"/>
</dbReference>
<dbReference type="PROSITE" id="PS00750">
    <property type="entry name" value="TCP1_1"/>
    <property type="match status" value="1"/>
</dbReference>
<dbReference type="GO" id="GO:0032991">
    <property type="term" value="C:protein-containing complex"/>
    <property type="evidence" value="ECO:0007669"/>
    <property type="project" value="UniProtKB-ARBA"/>
</dbReference>
<dbReference type="InterPro" id="IPR053374">
    <property type="entry name" value="TCP-1_chaperonin"/>
</dbReference>
<dbReference type="GO" id="GO:0005737">
    <property type="term" value="C:cytoplasm"/>
    <property type="evidence" value="ECO:0007669"/>
    <property type="project" value="UniProtKB-ARBA"/>
</dbReference>
<comment type="caution">
    <text evidence="7">The sequence shown here is derived from an EMBL/GenBank/DDBJ whole genome shotgun (WGS) entry which is preliminary data.</text>
</comment>